<dbReference type="AlphaFoldDB" id="A0A3P9J222"/>
<dbReference type="Pfam" id="PF19259">
    <property type="entry name" value="Ty3_capsid"/>
    <property type="match status" value="1"/>
</dbReference>
<keyword evidence="3" id="KW-0378">Hydrolase</keyword>
<proteinExistence type="inferred from homology"/>
<dbReference type="GO" id="GO:0008270">
    <property type="term" value="F:zinc ion binding"/>
    <property type="evidence" value="ECO:0007669"/>
    <property type="project" value="UniProtKB-KW"/>
</dbReference>
<feature type="domain" description="Peptidase A2" evidence="6">
    <location>
        <begin position="378"/>
        <end position="417"/>
    </location>
</feature>
<dbReference type="InterPro" id="IPR001878">
    <property type="entry name" value="Znf_CCHC"/>
</dbReference>
<dbReference type="Gene3D" id="3.10.10.10">
    <property type="entry name" value="HIV Type 1 Reverse Transcriptase, subunit A, domain 1"/>
    <property type="match status" value="1"/>
</dbReference>
<reference evidence="7" key="3">
    <citation type="submission" date="2025-08" db="UniProtKB">
        <authorList>
            <consortium name="Ensembl"/>
        </authorList>
    </citation>
    <scope>IDENTIFICATION</scope>
    <source>
        <strain evidence="7">HSOK</strain>
    </source>
</reference>
<reference evidence="7" key="4">
    <citation type="submission" date="2025-09" db="UniProtKB">
        <authorList>
            <consortium name="Ensembl"/>
        </authorList>
    </citation>
    <scope>IDENTIFICATION</scope>
    <source>
        <strain evidence="7">HSOK</strain>
    </source>
</reference>
<dbReference type="PANTHER" id="PTHR15503">
    <property type="entry name" value="LDOC1 RELATED"/>
    <property type="match status" value="1"/>
</dbReference>
<evidence type="ECO:0000259" key="6">
    <source>
        <dbReference type="PROSITE" id="PS50175"/>
    </source>
</evidence>
<keyword evidence="4" id="KW-0479">Metal-binding</keyword>
<evidence type="ECO:0000259" key="5">
    <source>
        <dbReference type="PROSITE" id="PS50158"/>
    </source>
</evidence>
<protein>
    <recommendedName>
        <fullName evidence="2">ribonuclease H</fullName>
        <ecNumber evidence="2">3.1.26.4</ecNumber>
    </recommendedName>
</protein>
<comment type="similarity">
    <text evidence="1">Belongs to the beta type-B retroviral polymerase family. HERV class-II K(HML-2) pol subfamily.</text>
</comment>
<accession>A0A3P9J222</accession>
<sequence>MTERTRQNPDPADPEDLRLTISQHGAFLELLYGTVSRMTTVQEDLICRIQGITQTLTEQTGQFANLATGSSMATSVNIPAPTSASGSFQPAENFRLQPEPFFGDVEACSGFLLQCQLIFLQAPRYYQSDHSKITLIVNSLRNKALQWAQAFISANPITHLQYEHFINEFRLIFDQPRRQEEATRRLINLKQRGRPVSDHLIDFRILAVETGWPDIALKGIFYQSLNDSIKDHLCTQPEASTFEDLVSAALRSDIRLRERHHERQVNQSKTINNSPLPVIPAQFQAKLDQVPVPKPTEEPMQVGHSKLSAEERQRRRMEGSCFYCGAQGHLVSQCKRRLNSTDTPLSDRPRGKYFSAQTSATFLYLPVKICTKTDIHSTRALIDSGAEQSLIDLDLVASLRLPTEPLETPVEASGLGGQPLSRITHRTKPVQILISGNHRENMQFFITRSKHTPIILGYSWLKLHNPQFNWCLGHITNWSPYCLANCLASAIPSTSHPSPEPSSNLNLDKIPACYRDLHEVFSKTKACALPPHRPYDCEINLQPGSTLPKGRLFNLSRPERLAMESYIQEALSLGHIRPSSSPVGAGFFFVEKKDKTLRPCIDYRELNQITIKDKYALPLISTVFDSVQEAHIFTKLDLRNAYHLIRMKEGDEWKTAFNTPL</sequence>
<dbReference type="SUPFAM" id="SSF50630">
    <property type="entry name" value="Acid proteases"/>
    <property type="match status" value="1"/>
</dbReference>
<dbReference type="GO" id="GO:0004190">
    <property type="term" value="F:aspartic-type endopeptidase activity"/>
    <property type="evidence" value="ECO:0007669"/>
    <property type="project" value="InterPro"/>
</dbReference>
<dbReference type="InterPro" id="IPR045358">
    <property type="entry name" value="Ty3_capsid"/>
</dbReference>
<reference key="1">
    <citation type="journal article" date="2007" name="Nature">
        <title>The medaka draft genome and insights into vertebrate genome evolution.</title>
        <authorList>
            <person name="Kasahara M."/>
            <person name="Naruse K."/>
            <person name="Sasaki S."/>
            <person name="Nakatani Y."/>
            <person name="Qu W."/>
            <person name="Ahsan B."/>
            <person name="Yamada T."/>
            <person name="Nagayasu Y."/>
            <person name="Doi K."/>
            <person name="Kasai Y."/>
            <person name="Jindo T."/>
            <person name="Kobayashi D."/>
            <person name="Shimada A."/>
            <person name="Toyoda A."/>
            <person name="Kuroki Y."/>
            <person name="Fujiyama A."/>
            <person name="Sasaki T."/>
            <person name="Shimizu A."/>
            <person name="Asakawa S."/>
            <person name="Shimizu N."/>
            <person name="Hashimoto S."/>
            <person name="Yang J."/>
            <person name="Lee Y."/>
            <person name="Matsushima K."/>
            <person name="Sugano S."/>
            <person name="Sakaizumi M."/>
            <person name="Narita T."/>
            <person name="Ohishi K."/>
            <person name="Haga S."/>
            <person name="Ohta F."/>
            <person name="Nomoto H."/>
            <person name="Nogata K."/>
            <person name="Morishita T."/>
            <person name="Endo T."/>
            <person name="Shin-I T."/>
            <person name="Takeda H."/>
            <person name="Morishita S."/>
            <person name="Kohara Y."/>
        </authorList>
    </citation>
    <scope>NUCLEOTIDE SEQUENCE [LARGE SCALE GENOMIC DNA]</scope>
    <source>
        <strain>Hd-rR</strain>
    </source>
</reference>
<dbReference type="Gene3D" id="3.30.70.270">
    <property type="match status" value="1"/>
</dbReference>
<dbReference type="PROSITE" id="PS50175">
    <property type="entry name" value="ASP_PROT_RETROV"/>
    <property type="match status" value="1"/>
</dbReference>
<name>A0A3P9J222_ORYLA</name>
<feature type="domain" description="CCHC-type" evidence="5">
    <location>
        <begin position="321"/>
        <end position="336"/>
    </location>
</feature>
<keyword evidence="4" id="KW-0862">Zinc</keyword>
<dbReference type="Gene3D" id="4.10.60.10">
    <property type="entry name" value="Zinc finger, CCHC-type"/>
    <property type="match status" value="1"/>
</dbReference>
<evidence type="ECO:0000256" key="4">
    <source>
        <dbReference type="PROSITE-ProRule" id="PRU00047"/>
    </source>
</evidence>
<dbReference type="GO" id="GO:0004523">
    <property type="term" value="F:RNA-DNA hybrid ribonuclease activity"/>
    <property type="evidence" value="ECO:0007669"/>
    <property type="project" value="UniProtKB-EC"/>
</dbReference>
<organism evidence="7 8">
    <name type="scientific">Oryzias latipes</name>
    <name type="common">Japanese rice fish</name>
    <name type="synonym">Japanese killifish</name>
    <dbReference type="NCBI Taxonomy" id="8090"/>
    <lineage>
        <taxon>Eukaryota</taxon>
        <taxon>Metazoa</taxon>
        <taxon>Chordata</taxon>
        <taxon>Craniata</taxon>
        <taxon>Vertebrata</taxon>
        <taxon>Euteleostomi</taxon>
        <taxon>Actinopterygii</taxon>
        <taxon>Neopterygii</taxon>
        <taxon>Teleostei</taxon>
        <taxon>Neoteleostei</taxon>
        <taxon>Acanthomorphata</taxon>
        <taxon>Ovalentaria</taxon>
        <taxon>Atherinomorphae</taxon>
        <taxon>Beloniformes</taxon>
        <taxon>Adrianichthyidae</taxon>
        <taxon>Oryziinae</taxon>
        <taxon>Oryzias</taxon>
    </lineage>
</organism>
<dbReference type="PROSITE" id="PS50158">
    <property type="entry name" value="ZF_CCHC"/>
    <property type="match status" value="1"/>
</dbReference>
<dbReference type="Pfam" id="PF13650">
    <property type="entry name" value="Asp_protease_2"/>
    <property type="match status" value="1"/>
</dbReference>
<dbReference type="GO" id="GO:0006508">
    <property type="term" value="P:proteolysis"/>
    <property type="evidence" value="ECO:0007669"/>
    <property type="project" value="InterPro"/>
</dbReference>
<dbReference type="EC" id="3.1.26.4" evidence="2"/>
<evidence type="ECO:0000313" key="8">
    <source>
        <dbReference type="Proteomes" id="UP000265200"/>
    </source>
</evidence>
<dbReference type="CDD" id="cd01647">
    <property type="entry name" value="RT_LTR"/>
    <property type="match status" value="1"/>
</dbReference>
<dbReference type="Gene3D" id="2.40.70.10">
    <property type="entry name" value="Acid Proteases"/>
    <property type="match status" value="1"/>
</dbReference>
<dbReference type="Ensembl" id="ENSORLT00015003445.1">
    <property type="protein sequence ID" value="ENSORLP00015026201.1"/>
    <property type="gene ID" value="ENSORLG00015007730.1"/>
</dbReference>
<dbReference type="SUPFAM" id="SSF57756">
    <property type="entry name" value="Retrovirus zinc finger-like domains"/>
    <property type="match status" value="1"/>
</dbReference>
<dbReference type="Pfam" id="PF00078">
    <property type="entry name" value="RVT_1"/>
    <property type="match status" value="1"/>
</dbReference>
<dbReference type="SUPFAM" id="SSF56672">
    <property type="entry name" value="DNA/RNA polymerases"/>
    <property type="match status" value="1"/>
</dbReference>
<reference evidence="7 8" key="2">
    <citation type="submission" date="2017-04" db="EMBL/GenBank/DDBJ databases">
        <title>CpG methylation of centromeres and impact of large insertions on vertebrate speciation.</title>
        <authorList>
            <person name="Ichikawa K."/>
            <person name="Yoshimura J."/>
            <person name="Morishita S."/>
        </authorList>
    </citation>
    <scope>NUCLEOTIDE SEQUENCE</scope>
    <source>
        <strain evidence="7 8">HSOK</strain>
    </source>
</reference>
<evidence type="ECO:0000256" key="2">
    <source>
        <dbReference type="ARBA" id="ARBA00012180"/>
    </source>
</evidence>
<evidence type="ECO:0000256" key="1">
    <source>
        <dbReference type="ARBA" id="ARBA00010879"/>
    </source>
</evidence>
<dbReference type="InterPro" id="IPR036875">
    <property type="entry name" value="Znf_CCHC_sf"/>
</dbReference>
<dbReference type="GO" id="GO:0003676">
    <property type="term" value="F:nucleic acid binding"/>
    <property type="evidence" value="ECO:0007669"/>
    <property type="project" value="InterPro"/>
</dbReference>
<dbReference type="InterPro" id="IPR000477">
    <property type="entry name" value="RT_dom"/>
</dbReference>
<dbReference type="InterPro" id="IPR032567">
    <property type="entry name" value="RTL1-rel"/>
</dbReference>
<dbReference type="InterPro" id="IPR001995">
    <property type="entry name" value="Peptidase_A2_cat"/>
</dbReference>
<dbReference type="PANTHER" id="PTHR15503:SF36">
    <property type="entry name" value="RETROTRANSPOSON GAG-LIKE PROTEIN 5"/>
    <property type="match status" value="1"/>
</dbReference>
<evidence type="ECO:0000256" key="3">
    <source>
        <dbReference type="ARBA" id="ARBA00022801"/>
    </source>
</evidence>
<dbReference type="Proteomes" id="UP000265200">
    <property type="component" value="Chromosome 4"/>
</dbReference>
<dbReference type="InterPro" id="IPR043128">
    <property type="entry name" value="Rev_trsase/Diguanyl_cyclase"/>
</dbReference>
<keyword evidence="4" id="KW-0863">Zinc-finger</keyword>
<evidence type="ECO:0000313" key="7">
    <source>
        <dbReference type="Ensembl" id="ENSORLP00015026201.1"/>
    </source>
</evidence>
<dbReference type="InterPro" id="IPR021109">
    <property type="entry name" value="Peptidase_aspartic_dom_sf"/>
</dbReference>
<dbReference type="CDD" id="cd00303">
    <property type="entry name" value="retropepsin_like"/>
    <property type="match status" value="1"/>
</dbReference>
<dbReference type="InterPro" id="IPR043502">
    <property type="entry name" value="DNA/RNA_pol_sf"/>
</dbReference>